<evidence type="ECO:0000256" key="3">
    <source>
        <dbReference type="ARBA" id="ARBA00022801"/>
    </source>
</evidence>
<dbReference type="GO" id="GO:0004252">
    <property type="term" value="F:serine-type endopeptidase activity"/>
    <property type="evidence" value="ECO:0007669"/>
    <property type="project" value="UniProtKB-EC"/>
</dbReference>
<keyword evidence="3 5" id="KW-0378">Hydrolase</keyword>
<dbReference type="Pfam" id="PF22694">
    <property type="entry name" value="CtpB_N-like"/>
    <property type="match status" value="1"/>
</dbReference>
<dbReference type="HOGENOM" id="CLU_017295_3_2_9"/>
<dbReference type="MEROPS" id="S41.004"/>
<dbReference type="EMBL" id="CP004121">
    <property type="protein sequence ID" value="AGF59265.1"/>
    <property type="molecule type" value="Genomic_DNA"/>
</dbReference>
<dbReference type="SUPFAM" id="SSF52096">
    <property type="entry name" value="ClpP/crotonase"/>
    <property type="match status" value="1"/>
</dbReference>
<evidence type="ECO:0000256" key="6">
    <source>
        <dbReference type="SAM" id="Phobius"/>
    </source>
</evidence>
<evidence type="ECO:0000313" key="9">
    <source>
        <dbReference type="Proteomes" id="UP000011728"/>
    </source>
</evidence>
<dbReference type="Gene3D" id="3.90.226.10">
    <property type="entry name" value="2-enoyl-CoA Hydratase, Chain A, domain 1"/>
    <property type="match status" value="1"/>
</dbReference>
<feature type="transmembrane region" description="Helical" evidence="6">
    <location>
        <begin position="20"/>
        <end position="42"/>
    </location>
</feature>
<keyword evidence="9" id="KW-1185">Reference proteome</keyword>
<evidence type="ECO:0000256" key="5">
    <source>
        <dbReference type="RuleBase" id="RU004404"/>
    </source>
</evidence>
<dbReference type="eggNOG" id="COG0793">
    <property type="taxonomic scope" value="Bacteria"/>
</dbReference>
<accession>M1M138</accession>
<proteinExistence type="inferred from homology"/>
<dbReference type="Gene3D" id="2.30.42.10">
    <property type="match status" value="1"/>
</dbReference>
<dbReference type="RefSeq" id="WP_015395572.1">
    <property type="nucleotide sequence ID" value="NC_020291.1"/>
</dbReference>
<keyword evidence="2 5" id="KW-0645">Protease</keyword>
<dbReference type="AlphaFoldDB" id="M1M138"/>
<dbReference type="EC" id="3.4.21.102" evidence="8"/>
<keyword evidence="6" id="KW-1133">Transmembrane helix</keyword>
<keyword evidence="4 5" id="KW-0720">Serine protease</keyword>
<dbReference type="GO" id="GO:0030288">
    <property type="term" value="C:outer membrane-bounded periplasmic space"/>
    <property type="evidence" value="ECO:0007669"/>
    <property type="project" value="TreeGrafter"/>
</dbReference>
<dbReference type="InterPro" id="IPR001478">
    <property type="entry name" value="PDZ"/>
</dbReference>
<evidence type="ECO:0000256" key="4">
    <source>
        <dbReference type="ARBA" id="ARBA00022825"/>
    </source>
</evidence>
<dbReference type="STRING" id="36745.CLSAP_52690"/>
<dbReference type="Proteomes" id="UP000011728">
    <property type="component" value="Chromosome"/>
</dbReference>
<comment type="similarity">
    <text evidence="1 5">Belongs to the peptidase S41A family.</text>
</comment>
<dbReference type="SUPFAM" id="SSF50156">
    <property type="entry name" value="PDZ domain-like"/>
    <property type="match status" value="1"/>
</dbReference>
<dbReference type="PANTHER" id="PTHR32060">
    <property type="entry name" value="TAIL-SPECIFIC PROTEASE"/>
    <property type="match status" value="1"/>
</dbReference>
<dbReference type="InterPro" id="IPR005151">
    <property type="entry name" value="Tail-specific_protease"/>
</dbReference>
<dbReference type="InterPro" id="IPR004447">
    <property type="entry name" value="Peptidase_S41A"/>
</dbReference>
<keyword evidence="6" id="KW-0472">Membrane</keyword>
<dbReference type="Gene3D" id="3.30.750.44">
    <property type="match status" value="1"/>
</dbReference>
<organism evidence="8 9">
    <name type="scientific">Clostridium saccharoperbutylacetonicum N1-4(HMT)</name>
    <dbReference type="NCBI Taxonomy" id="931276"/>
    <lineage>
        <taxon>Bacteria</taxon>
        <taxon>Bacillati</taxon>
        <taxon>Bacillota</taxon>
        <taxon>Clostridia</taxon>
        <taxon>Eubacteriales</taxon>
        <taxon>Clostridiaceae</taxon>
        <taxon>Clostridium</taxon>
    </lineage>
</organism>
<dbReference type="GO" id="GO:0007165">
    <property type="term" value="P:signal transduction"/>
    <property type="evidence" value="ECO:0007669"/>
    <property type="project" value="TreeGrafter"/>
</dbReference>
<dbReference type="CDD" id="cd06782">
    <property type="entry name" value="cpPDZ_CPP-like"/>
    <property type="match status" value="1"/>
</dbReference>
<dbReference type="GO" id="GO:0006508">
    <property type="term" value="P:proteolysis"/>
    <property type="evidence" value="ECO:0007669"/>
    <property type="project" value="UniProtKB-KW"/>
</dbReference>
<evidence type="ECO:0000256" key="1">
    <source>
        <dbReference type="ARBA" id="ARBA00009179"/>
    </source>
</evidence>
<name>M1M138_9CLOT</name>
<dbReference type="PANTHER" id="PTHR32060:SF30">
    <property type="entry name" value="CARBOXY-TERMINAL PROCESSING PROTEASE CTPA"/>
    <property type="match status" value="1"/>
</dbReference>
<evidence type="ECO:0000256" key="2">
    <source>
        <dbReference type="ARBA" id="ARBA00022670"/>
    </source>
</evidence>
<dbReference type="PROSITE" id="PS50106">
    <property type="entry name" value="PDZ"/>
    <property type="match status" value="1"/>
</dbReference>
<dbReference type="Pfam" id="PF03572">
    <property type="entry name" value="Peptidase_S41"/>
    <property type="match status" value="1"/>
</dbReference>
<dbReference type="OrthoDB" id="9812068at2"/>
<dbReference type="KEGG" id="csr:Cspa_c55200"/>
<feature type="domain" description="PDZ" evidence="7">
    <location>
        <begin position="117"/>
        <end position="189"/>
    </location>
</feature>
<dbReference type="CDD" id="cd07560">
    <property type="entry name" value="Peptidase_S41_CPP"/>
    <property type="match status" value="1"/>
</dbReference>
<dbReference type="InterPro" id="IPR041489">
    <property type="entry name" value="PDZ_6"/>
</dbReference>
<dbReference type="InterPro" id="IPR055210">
    <property type="entry name" value="CtpA/B_N"/>
</dbReference>
<dbReference type="SMART" id="SM00228">
    <property type="entry name" value="PDZ"/>
    <property type="match status" value="1"/>
</dbReference>
<dbReference type="SMART" id="SM00245">
    <property type="entry name" value="TSPc"/>
    <property type="match status" value="1"/>
</dbReference>
<dbReference type="InterPro" id="IPR036034">
    <property type="entry name" value="PDZ_sf"/>
</dbReference>
<dbReference type="NCBIfam" id="TIGR00225">
    <property type="entry name" value="prc"/>
    <property type="match status" value="1"/>
</dbReference>
<protein>
    <submittedName>
        <fullName evidence="8">Carboxyl-terminal protease</fullName>
        <ecNumber evidence="8">3.4.21.102</ecNumber>
    </submittedName>
</protein>
<sequence>MKESKRYIFANKKERRKLGLIPVTLFLVVIMLAAFLSGNYIATKGIFLVNMPSQDVVSAAKQINDKSKYSALFTVRDTLLEKYDGEIDDNKLLVGAIKGMTNSLGDPYTVFKTPEEFQALIKESNGNVTHIGITVAAKDQQLVVVETVKGGPADKAGIIANDVIEKVNDVEVSGNDIDKAVALISTSNDTGVKLTIKRANAGEIEIKLVGDTVKTEPVIGNMLNESIGYIRIKTFNDENTADNFKNTIDQLKSQGMKGLILDLRENPGGLLSQAVKVASQFIPKDKIITYTIDKYDNRYDSLSIGGDAEGMPLVLLVNKNSASASEVVTGALRDYKAATLVGKTTFGKGITQLPIQLKDNIGGLKVTISKYYTPNGENIHNIGIKPDFEVETAVGIDETGYDKNTDEQLKTAIQKIEEKLQ</sequence>
<evidence type="ECO:0000259" key="7">
    <source>
        <dbReference type="PROSITE" id="PS50106"/>
    </source>
</evidence>
<dbReference type="Pfam" id="PF17820">
    <property type="entry name" value="PDZ_6"/>
    <property type="match status" value="1"/>
</dbReference>
<gene>
    <name evidence="8" type="ORF">Cspa_c55200</name>
</gene>
<reference evidence="8 9" key="1">
    <citation type="submission" date="2013-02" db="EMBL/GenBank/DDBJ databases">
        <title>Genome sequence of Clostridium saccharoperbutylacetonicum N1-4(HMT).</title>
        <authorList>
            <person name="Poehlein A."/>
            <person name="Daniel R."/>
        </authorList>
    </citation>
    <scope>NUCLEOTIDE SEQUENCE [LARGE SCALE GENOMIC DNA]</scope>
    <source>
        <strain evidence="9">N1-4(HMT)</strain>
    </source>
</reference>
<dbReference type="InterPro" id="IPR029045">
    <property type="entry name" value="ClpP/crotonase-like_dom_sf"/>
</dbReference>
<evidence type="ECO:0000313" key="8">
    <source>
        <dbReference type="EMBL" id="AGF59265.1"/>
    </source>
</evidence>
<keyword evidence="6" id="KW-0812">Transmembrane</keyword>
<dbReference type="PATRIC" id="fig|931276.5.peg.5578"/>